<evidence type="ECO:0000313" key="1">
    <source>
        <dbReference type="EMBL" id="MCB6959425.1"/>
    </source>
</evidence>
<organism evidence="1 2">
    <name type="scientific">Agathobacter rectalis</name>
    <dbReference type="NCBI Taxonomy" id="39491"/>
    <lineage>
        <taxon>Bacteria</taxon>
        <taxon>Bacillati</taxon>
        <taxon>Bacillota</taxon>
        <taxon>Clostridia</taxon>
        <taxon>Lachnospirales</taxon>
        <taxon>Lachnospiraceae</taxon>
        <taxon>Agathobacter</taxon>
    </lineage>
</organism>
<dbReference type="EMBL" id="JAJCJQ010000001">
    <property type="protein sequence ID" value="MCB6959425.1"/>
    <property type="molecule type" value="Genomic_DNA"/>
</dbReference>
<evidence type="ECO:0000313" key="2">
    <source>
        <dbReference type="Proteomes" id="UP001197741"/>
    </source>
</evidence>
<dbReference type="Proteomes" id="UP001197741">
    <property type="component" value="Unassembled WGS sequence"/>
</dbReference>
<accession>A0AAW4UI02</accession>
<gene>
    <name evidence="1" type="ORF">LIZ82_00750</name>
</gene>
<name>A0AAW4UI02_9FIRM</name>
<dbReference type="RefSeq" id="WP_306782649.1">
    <property type="nucleotide sequence ID" value="NZ_JAJCJQ010000001.1"/>
</dbReference>
<comment type="caution">
    <text evidence="1">The sequence shown here is derived from an EMBL/GenBank/DDBJ whole genome shotgun (WGS) entry which is preliminary data.</text>
</comment>
<dbReference type="AlphaFoldDB" id="A0AAW4UI02"/>
<reference evidence="1" key="1">
    <citation type="submission" date="2021-10" db="EMBL/GenBank/DDBJ databases">
        <title>Collection of gut derived symbiotic bacterial strains cultured from healthy donors.</title>
        <authorList>
            <person name="Lin H."/>
            <person name="Littmann E."/>
            <person name="Kohout C."/>
            <person name="Pamer E.G."/>
        </authorList>
    </citation>
    <scope>NUCLEOTIDE SEQUENCE</scope>
    <source>
        <strain evidence="1">DFI.7.28A</strain>
    </source>
</reference>
<protein>
    <submittedName>
        <fullName evidence="1">Uncharacterized protein</fullName>
    </submittedName>
</protein>
<sequence length="626" mass="71791">MPVIEFKEFAVEVRKMYQIPKENYFDELAAFFADNDWFGINPEWKDGKMYIDSDAFADVLPAIKQHFDIASLREDEQNAMVEQLLAGKAEKTFDKLICFYKTFDIPEETRRQLNEFILKHLKTDICLVTDAGLKELVSVACEDIPKYVGDAFTMFLAWVKEHYKVCYANDYMLTNRISREDENGAYEQEDYLQLLYYLYCPSYIEDNHMYQKAALSKNYADTWLYLALHFICALRDTDIVRIPHPRLERDPKDILMDIKKGCFSDKEAVKVIYSIIYSLRYSPMKPNKTKRYSSVPYLRFDIPKSCEVHIGTLFAIAEAHHLVSGISYSEPLIRVIKSFHDISKNMGDEIGMLFIESDFKARRMNKAYMQSVFELTDTISQEGDEFNTKGYMMAAFARSHKGTFGEFAHTTYTYLKDANFNGLTPEFVARELFERGVLSFIPSMLLKMITGGGYNRLTVQNQTRLIKELGMSPGEIETAVKVSDSAFRKSAETAADIYRNTDRETVINVLHRMGNGEAVSKMRECGCLYSAFGKLCPYDDNHNCMNCDYEISSKSTIFLMASEFNRLNGLYKSAESLNEKEKCKSMIVNIVMPAMNEILTCAGETYGSEAAQMLGEIIKESTAGED</sequence>
<proteinExistence type="predicted"/>